<dbReference type="RefSeq" id="WP_160501220.1">
    <property type="nucleotide sequence ID" value="NZ_WUBI01000012.1"/>
</dbReference>
<dbReference type="InterPro" id="IPR000873">
    <property type="entry name" value="AMP-dep_synth/lig_dom"/>
</dbReference>
<dbReference type="FunFam" id="3.30.559.10:FF:000012">
    <property type="entry name" value="Non-ribosomal peptide synthetase"/>
    <property type="match status" value="1"/>
</dbReference>
<dbReference type="GO" id="GO:0031177">
    <property type="term" value="F:phosphopantetheine binding"/>
    <property type="evidence" value="ECO:0007669"/>
    <property type="project" value="InterPro"/>
</dbReference>
<dbReference type="InterPro" id="IPR045851">
    <property type="entry name" value="AMP-bd_C_sf"/>
</dbReference>
<dbReference type="FunFam" id="3.30.300.30:FF:000010">
    <property type="entry name" value="Enterobactin synthetase component F"/>
    <property type="match status" value="1"/>
</dbReference>
<dbReference type="InterPro" id="IPR042099">
    <property type="entry name" value="ANL_N_sf"/>
</dbReference>
<dbReference type="InterPro" id="IPR036736">
    <property type="entry name" value="ACP-like_sf"/>
</dbReference>
<dbReference type="Gene3D" id="3.30.559.10">
    <property type="entry name" value="Chloramphenicol acetyltransferase-like domain"/>
    <property type="match status" value="1"/>
</dbReference>
<dbReference type="Pfam" id="PF13193">
    <property type="entry name" value="AMP-binding_C"/>
    <property type="match status" value="1"/>
</dbReference>
<dbReference type="Gene3D" id="3.30.300.30">
    <property type="match status" value="2"/>
</dbReference>
<proteinExistence type="inferred from homology"/>
<dbReference type="PROSITE" id="PS50075">
    <property type="entry name" value="CARRIER"/>
    <property type="match status" value="2"/>
</dbReference>
<organism evidence="7 8">
    <name type="scientific">Paenibacillus dendrobii</name>
    <dbReference type="NCBI Taxonomy" id="2691084"/>
    <lineage>
        <taxon>Bacteria</taxon>
        <taxon>Bacillati</taxon>
        <taxon>Bacillota</taxon>
        <taxon>Bacilli</taxon>
        <taxon>Bacillales</taxon>
        <taxon>Paenibacillaceae</taxon>
        <taxon>Paenibacillus</taxon>
    </lineage>
</organism>
<dbReference type="InterPro" id="IPR025110">
    <property type="entry name" value="AMP-bd_C"/>
</dbReference>
<dbReference type="PANTHER" id="PTHR45527">
    <property type="entry name" value="NONRIBOSOMAL PEPTIDE SYNTHETASE"/>
    <property type="match status" value="1"/>
</dbReference>
<comment type="cofactor">
    <cofactor evidence="1">
        <name>pantetheine 4'-phosphate</name>
        <dbReference type="ChEBI" id="CHEBI:47942"/>
    </cofactor>
</comment>
<dbReference type="Pfam" id="PF00668">
    <property type="entry name" value="Condensation"/>
    <property type="match status" value="1"/>
</dbReference>
<evidence type="ECO:0000256" key="1">
    <source>
        <dbReference type="ARBA" id="ARBA00001957"/>
    </source>
</evidence>
<dbReference type="SUPFAM" id="SSF56801">
    <property type="entry name" value="Acetyl-CoA synthetase-like"/>
    <property type="match status" value="2"/>
</dbReference>
<dbReference type="GO" id="GO:0044550">
    <property type="term" value="P:secondary metabolite biosynthetic process"/>
    <property type="evidence" value="ECO:0007669"/>
    <property type="project" value="TreeGrafter"/>
</dbReference>
<accession>A0A7X3IQ03</accession>
<feature type="domain" description="Carrier" evidence="6">
    <location>
        <begin position="1236"/>
        <end position="1311"/>
    </location>
</feature>
<evidence type="ECO:0000256" key="5">
    <source>
        <dbReference type="ARBA" id="ARBA00022737"/>
    </source>
</evidence>
<keyword evidence="3" id="KW-0596">Phosphopantetheine</keyword>
<dbReference type="FunFam" id="1.10.1200.10:FF:000005">
    <property type="entry name" value="Nonribosomal peptide synthetase 1"/>
    <property type="match status" value="1"/>
</dbReference>
<evidence type="ECO:0000256" key="2">
    <source>
        <dbReference type="ARBA" id="ARBA00006432"/>
    </source>
</evidence>
<dbReference type="Gene3D" id="1.10.1200.10">
    <property type="entry name" value="ACP-like"/>
    <property type="match status" value="2"/>
</dbReference>
<keyword evidence="4" id="KW-0597">Phosphoprotein</keyword>
<dbReference type="Gene3D" id="3.30.559.30">
    <property type="entry name" value="Nonribosomal peptide synthetase, condensation domain"/>
    <property type="match status" value="1"/>
</dbReference>
<evidence type="ECO:0000259" key="6">
    <source>
        <dbReference type="PROSITE" id="PS50075"/>
    </source>
</evidence>
<evidence type="ECO:0000256" key="4">
    <source>
        <dbReference type="ARBA" id="ARBA00022553"/>
    </source>
</evidence>
<dbReference type="GO" id="GO:0005737">
    <property type="term" value="C:cytoplasm"/>
    <property type="evidence" value="ECO:0007669"/>
    <property type="project" value="TreeGrafter"/>
</dbReference>
<feature type="non-terminal residue" evidence="7">
    <location>
        <position position="1"/>
    </location>
</feature>
<dbReference type="SUPFAM" id="SSF52777">
    <property type="entry name" value="CoA-dependent acyltransferases"/>
    <property type="match status" value="2"/>
</dbReference>
<dbReference type="FunFam" id="3.40.50.980:FF:000001">
    <property type="entry name" value="Non-ribosomal peptide synthetase"/>
    <property type="match status" value="1"/>
</dbReference>
<dbReference type="EMBL" id="WUBI01000012">
    <property type="protein sequence ID" value="MWV47650.1"/>
    <property type="molecule type" value="Genomic_DNA"/>
</dbReference>
<dbReference type="InterPro" id="IPR009081">
    <property type="entry name" value="PP-bd_ACP"/>
</dbReference>
<keyword evidence="8" id="KW-1185">Reference proteome</keyword>
<reference evidence="7 8" key="1">
    <citation type="submission" date="2019-12" db="EMBL/GenBank/DDBJ databases">
        <title>Paenibacillus sp. nov., an endophytic bacterium isolated from the stem of Dendrobium.</title>
        <authorList>
            <person name="Zhao R."/>
        </authorList>
    </citation>
    <scope>NUCLEOTIDE SEQUENCE [LARGE SCALE GENOMIC DNA]</scope>
    <source>
        <strain evidence="7 8">HJL G12</strain>
    </source>
</reference>
<comment type="similarity">
    <text evidence="2">Belongs to the ATP-dependent AMP-binding enzyme family.</text>
</comment>
<sequence>AMQPVPVGVTGDLYIGGIQLARGYHVRPELTQERFLPDPFSDEPGSRIYKTGDLARYLPDGSLEYAGRSDDQIKLRGFRIELGEIEATLLKHPKVLESAVIARDEERGGKRLIGYWVSQEPGSTSAAELRNFLKGRLPEYMVPAAWMELDRMPLTPSGKTDRRQLPMPKDVRPEAAFVAPESPAERQLAEIWKEVLGVQQVGVHDNFFILGGHSLMATQLASWIRDSMQIDLSLKVIFENPTIAEMAIYIEKNNPSSNSEASDEMWWNDEEDHPLSFAQRRLWFLNQFMDDKTAYMIPGAIRLIGKLNAEALRDSLNEMINRHESLRVSFKENNGMPFIEISNNLFLDLSPVSCPFQDADKETVVQRLAAEEARRPFDLTQAPLIRATLIRLGEGDHLLLITMHHIISDGWSLSVFTQELSQLYNAFIHGKSSPLPSLPFQYSHYAVWQRRYLSGANLERQIDYWKKQLEGTQPVLQLPTDYDRPEQQSFRGGSLRFKLDASLTGLLQELGRSEGATWFMTLLAAFNILLGRYTNEEDIVIGTPIANRNRKEIEPLIGFFANTLVLRTDLSGAPDFRQLLRRVRENCLQAYDHEDVPFEKLVELLQPERNPKYSPLFQVMFILQNNELPALELEGIQAETVEVDQGTSKFDLTVSFEEKAGGFEGCFEYNLDLFRPETIGRMAANFQALLQSIADDPDQNIHTLPMFSDVERDVMSLENPNEWNSLTLQVFTRLFEQQVQRTPDATAIMYKGQGISYAELNKRSNQLARLLQKAGVSEETVVAILMERSPSLIIAFLAVLKSGGACVPIDPGCSNERLDYILENSGVKWVLTQECFAEKIQQESIQIITVDPQWTDLHSENDQNLEHETRPEQLACLMYTSGSGGIQKGVRIRHHLLASMTKRLEKFLQPEATGNHLRPGLNCSIESEAFLGQLQYLLHGHALDIVPQAIRTESTEFISYVRENGIERFTCTPTQLRLLLGEGLTIHTGTALRVVWVSGEPLDKALWNRLAECKTIHFYHFFGMIEQAGASLGCRVTARGKPSLGHALHGVEQSILNRHMQPVPWGAIGELYFRRNHAEPLYWGETQKVAHERTINSPTSSSEQSGWFGTGDLVRGLSDGSIEYVGRLDREMNVNGVRMEYGQIEEALYDHPAVRQVYLKSVVIESIPRLVAYVMLSERIEMSEIHSHLRSKLPGYMIPFYLVEMDDFPLIYNGRIKADHLPIPDLSSIVGETDEEPRNAIEALLTEYCRELLGVPEIGIHHNFFDMGGHSLLAMEVIAYVRNAFGVQLSVKTLFDLPTVAQLSNEIERLLIEEIENMDEEEARMLLEAE</sequence>
<evidence type="ECO:0000256" key="3">
    <source>
        <dbReference type="ARBA" id="ARBA00022450"/>
    </source>
</evidence>
<dbReference type="Gene3D" id="3.40.50.12780">
    <property type="entry name" value="N-terminal domain of ligase-like"/>
    <property type="match status" value="1"/>
</dbReference>
<dbReference type="SMART" id="SM00823">
    <property type="entry name" value="PKS_PP"/>
    <property type="match status" value="2"/>
</dbReference>
<protein>
    <submittedName>
        <fullName evidence="7">AMP-binding protein</fullName>
    </submittedName>
</protein>
<dbReference type="InterPro" id="IPR023213">
    <property type="entry name" value="CAT-like_dom_sf"/>
</dbReference>
<dbReference type="Pfam" id="PF00550">
    <property type="entry name" value="PP-binding"/>
    <property type="match status" value="2"/>
</dbReference>
<dbReference type="GO" id="GO:0008610">
    <property type="term" value="P:lipid biosynthetic process"/>
    <property type="evidence" value="ECO:0007669"/>
    <property type="project" value="UniProtKB-ARBA"/>
</dbReference>
<evidence type="ECO:0000313" key="8">
    <source>
        <dbReference type="Proteomes" id="UP000460318"/>
    </source>
</evidence>
<dbReference type="Pfam" id="PF00501">
    <property type="entry name" value="AMP-binding"/>
    <property type="match status" value="1"/>
</dbReference>
<dbReference type="InterPro" id="IPR001242">
    <property type="entry name" value="Condensation_dom"/>
</dbReference>
<dbReference type="InterPro" id="IPR020806">
    <property type="entry name" value="PKS_PP-bd"/>
</dbReference>
<keyword evidence="5" id="KW-0677">Repeat</keyword>
<dbReference type="Gene3D" id="2.30.38.10">
    <property type="entry name" value="Luciferase, Domain 3"/>
    <property type="match status" value="1"/>
</dbReference>
<feature type="domain" description="Carrier" evidence="6">
    <location>
        <begin position="179"/>
        <end position="254"/>
    </location>
</feature>
<dbReference type="PANTHER" id="PTHR45527:SF1">
    <property type="entry name" value="FATTY ACID SYNTHASE"/>
    <property type="match status" value="1"/>
</dbReference>
<dbReference type="Proteomes" id="UP000460318">
    <property type="component" value="Unassembled WGS sequence"/>
</dbReference>
<dbReference type="GO" id="GO:0043041">
    <property type="term" value="P:amino acid activation for nonribosomal peptide biosynthetic process"/>
    <property type="evidence" value="ECO:0007669"/>
    <property type="project" value="TreeGrafter"/>
</dbReference>
<dbReference type="SUPFAM" id="SSF47336">
    <property type="entry name" value="ACP-like"/>
    <property type="match status" value="2"/>
</dbReference>
<dbReference type="CDD" id="cd19531">
    <property type="entry name" value="LCL_NRPS-like"/>
    <property type="match status" value="1"/>
</dbReference>
<gene>
    <name evidence="7" type="ORF">GRF59_29165</name>
</gene>
<name>A0A7X3IQ03_9BACL</name>
<dbReference type="GO" id="GO:0003824">
    <property type="term" value="F:catalytic activity"/>
    <property type="evidence" value="ECO:0007669"/>
    <property type="project" value="InterPro"/>
</dbReference>
<comment type="caution">
    <text evidence="7">The sequence shown here is derived from an EMBL/GenBank/DDBJ whole genome shotgun (WGS) entry which is preliminary data.</text>
</comment>
<evidence type="ECO:0000313" key="7">
    <source>
        <dbReference type="EMBL" id="MWV47650.1"/>
    </source>
</evidence>